<evidence type="ECO:0000313" key="2">
    <source>
        <dbReference type="EMBL" id="MEU8134967.1"/>
    </source>
</evidence>
<evidence type="ECO:0000313" key="3">
    <source>
        <dbReference type="Proteomes" id="UP001551482"/>
    </source>
</evidence>
<protein>
    <submittedName>
        <fullName evidence="2">Uncharacterized protein</fullName>
    </submittedName>
</protein>
<organism evidence="2 3">
    <name type="scientific">Streptodolium elevatio</name>
    <dbReference type="NCBI Taxonomy" id="3157996"/>
    <lineage>
        <taxon>Bacteria</taxon>
        <taxon>Bacillati</taxon>
        <taxon>Actinomycetota</taxon>
        <taxon>Actinomycetes</taxon>
        <taxon>Kitasatosporales</taxon>
        <taxon>Streptomycetaceae</taxon>
        <taxon>Streptodolium</taxon>
    </lineage>
</organism>
<dbReference type="Proteomes" id="UP001551482">
    <property type="component" value="Unassembled WGS sequence"/>
</dbReference>
<sequence>MTDPHRDDPMEAYARRLIEDKAAHLAELAVPAADRGTTPDELAALAPVDLSYDEIRRIAAGEPDADPEPPPDATGADDAARIAAHDGSAPALRPLSDARRRAQDPETTDHVRRVLDRILGDDAGER</sequence>
<evidence type="ECO:0000256" key="1">
    <source>
        <dbReference type="SAM" id="MobiDB-lite"/>
    </source>
</evidence>
<comment type="caution">
    <text evidence="2">The sequence shown here is derived from an EMBL/GenBank/DDBJ whole genome shotgun (WGS) entry which is preliminary data.</text>
</comment>
<dbReference type="EMBL" id="JBEZFP010000034">
    <property type="protein sequence ID" value="MEU8134967.1"/>
    <property type="molecule type" value="Genomic_DNA"/>
</dbReference>
<proteinExistence type="predicted"/>
<reference evidence="2 3" key="1">
    <citation type="submission" date="2024-06" db="EMBL/GenBank/DDBJ databases">
        <title>The Natural Products Discovery Center: Release of the First 8490 Sequenced Strains for Exploring Actinobacteria Biosynthetic Diversity.</title>
        <authorList>
            <person name="Kalkreuter E."/>
            <person name="Kautsar S.A."/>
            <person name="Yang D."/>
            <person name="Bader C.D."/>
            <person name="Teijaro C.N."/>
            <person name="Fluegel L."/>
            <person name="Davis C.M."/>
            <person name="Simpson J.R."/>
            <person name="Lauterbach L."/>
            <person name="Steele A.D."/>
            <person name="Gui C."/>
            <person name="Meng S."/>
            <person name="Li G."/>
            <person name="Viehrig K."/>
            <person name="Ye F."/>
            <person name="Su P."/>
            <person name="Kiefer A.F."/>
            <person name="Nichols A."/>
            <person name="Cepeda A.J."/>
            <person name="Yan W."/>
            <person name="Fan B."/>
            <person name="Jiang Y."/>
            <person name="Adhikari A."/>
            <person name="Zheng C.-J."/>
            <person name="Schuster L."/>
            <person name="Cowan T.M."/>
            <person name="Smanski M.J."/>
            <person name="Chevrette M.G."/>
            <person name="De Carvalho L.P.S."/>
            <person name="Shen B."/>
        </authorList>
    </citation>
    <scope>NUCLEOTIDE SEQUENCE [LARGE SCALE GENOMIC DNA]</scope>
    <source>
        <strain evidence="2 3">NPDC048946</strain>
    </source>
</reference>
<feature type="region of interest" description="Disordered" evidence="1">
    <location>
        <begin position="57"/>
        <end position="126"/>
    </location>
</feature>
<accession>A0ABV3DHR0</accession>
<name>A0ABV3DHR0_9ACTN</name>
<keyword evidence="3" id="KW-1185">Reference proteome</keyword>
<feature type="compositionally biased region" description="Basic and acidic residues" evidence="1">
    <location>
        <begin position="96"/>
        <end position="126"/>
    </location>
</feature>
<gene>
    <name evidence="2" type="ORF">AB0C36_15790</name>
</gene>
<dbReference type="RefSeq" id="WP_358354099.1">
    <property type="nucleotide sequence ID" value="NZ_JBEZFP010000034.1"/>
</dbReference>